<dbReference type="EMBL" id="JBFTWV010000100">
    <property type="protein sequence ID" value="KAL2787277.1"/>
    <property type="molecule type" value="Genomic_DNA"/>
</dbReference>
<keyword evidence="1" id="KW-0472">Membrane</keyword>
<gene>
    <name evidence="2" type="ORF">BJX66DRAFT_16744</name>
</gene>
<comment type="caution">
    <text evidence="2">The sequence shown here is derived from an EMBL/GenBank/DDBJ whole genome shotgun (WGS) entry which is preliminary data.</text>
</comment>
<organism evidence="2 3">
    <name type="scientific">Aspergillus keveii</name>
    <dbReference type="NCBI Taxonomy" id="714993"/>
    <lineage>
        <taxon>Eukaryota</taxon>
        <taxon>Fungi</taxon>
        <taxon>Dikarya</taxon>
        <taxon>Ascomycota</taxon>
        <taxon>Pezizomycotina</taxon>
        <taxon>Eurotiomycetes</taxon>
        <taxon>Eurotiomycetidae</taxon>
        <taxon>Eurotiales</taxon>
        <taxon>Aspergillaceae</taxon>
        <taxon>Aspergillus</taxon>
        <taxon>Aspergillus subgen. Nidulantes</taxon>
    </lineage>
</organism>
<name>A0ABR4FVH2_9EURO</name>
<reference evidence="2 3" key="1">
    <citation type="submission" date="2024-07" db="EMBL/GenBank/DDBJ databases">
        <title>Section-level genome sequencing and comparative genomics of Aspergillus sections Usti and Cavernicolus.</title>
        <authorList>
            <consortium name="Lawrence Berkeley National Laboratory"/>
            <person name="Nybo J.L."/>
            <person name="Vesth T.C."/>
            <person name="Theobald S."/>
            <person name="Frisvad J.C."/>
            <person name="Larsen T.O."/>
            <person name="Kjaerboelling I."/>
            <person name="Rothschild-Mancinelli K."/>
            <person name="Lyhne E.K."/>
            <person name="Kogle M.E."/>
            <person name="Barry K."/>
            <person name="Clum A."/>
            <person name="Na H."/>
            <person name="Ledsgaard L."/>
            <person name="Lin J."/>
            <person name="Lipzen A."/>
            <person name="Kuo A."/>
            <person name="Riley R."/>
            <person name="Mondo S."/>
            <person name="Labutti K."/>
            <person name="Haridas S."/>
            <person name="Pangalinan J."/>
            <person name="Salamov A.A."/>
            <person name="Simmons B.A."/>
            <person name="Magnuson J.K."/>
            <person name="Chen J."/>
            <person name="Drula E."/>
            <person name="Henrissat B."/>
            <person name="Wiebenga A."/>
            <person name="Lubbers R.J."/>
            <person name="Gomes A.C."/>
            <person name="Makela M.R."/>
            <person name="Stajich J."/>
            <person name="Grigoriev I.V."/>
            <person name="Mortensen U.H."/>
            <person name="De Vries R.P."/>
            <person name="Baker S.E."/>
            <person name="Andersen M.R."/>
        </authorList>
    </citation>
    <scope>NUCLEOTIDE SEQUENCE [LARGE SCALE GENOMIC DNA]</scope>
    <source>
        <strain evidence="2 3">CBS 209.92</strain>
    </source>
</reference>
<sequence>MDHRGLTPPESFQIRNIFLVSHFAIFPALNASNLIPPGTNYPIKTVLAGHVPESCSHVGKDQDQVGLILLVLALRALGLWLDEVIIARRRRGRLHIRSLMLHIST</sequence>
<keyword evidence="1" id="KW-0812">Transmembrane</keyword>
<dbReference type="Proteomes" id="UP001610563">
    <property type="component" value="Unassembled WGS sequence"/>
</dbReference>
<proteinExistence type="predicted"/>
<accession>A0ABR4FVH2</accession>
<keyword evidence="3" id="KW-1185">Reference proteome</keyword>
<evidence type="ECO:0000313" key="2">
    <source>
        <dbReference type="EMBL" id="KAL2787277.1"/>
    </source>
</evidence>
<feature type="transmembrane region" description="Helical" evidence="1">
    <location>
        <begin position="67"/>
        <end position="87"/>
    </location>
</feature>
<evidence type="ECO:0000256" key="1">
    <source>
        <dbReference type="SAM" id="Phobius"/>
    </source>
</evidence>
<keyword evidence="1" id="KW-1133">Transmembrane helix</keyword>
<evidence type="ECO:0000313" key="3">
    <source>
        <dbReference type="Proteomes" id="UP001610563"/>
    </source>
</evidence>
<protein>
    <submittedName>
        <fullName evidence="2">Uncharacterized protein</fullName>
    </submittedName>
</protein>